<organism evidence="2">
    <name type="scientific">uncultured Truepera sp</name>
    <dbReference type="NCBI Taxonomy" id="543023"/>
    <lineage>
        <taxon>Bacteria</taxon>
        <taxon>Thermotogati</taxon>
        <taxon>Deinococcota</taxon>
        <taxon>Deinococci</taxon>
        <taxon>Trueperales</taxon>
        <taxon>Trueperaceae</taxon>
        <taxon>Truepera</taxon>
        <taxon>environmental samples</taxon>
    </lineage>
</organism>
<dbReference type="AlphaFoldDB" id="A0A6J4ULH1"/>
<dbReference type="InterPro" id="IPR003711">
    <property type="entry name" value="CarD-like/TRCF_RID"/>
</dbReference>
<dbReference type="InterPro" id="IPR036101">
    <property type="entry name" value="CarD-like/TRCF_RID_sf"/>
</dbReference>
<gene>
    <name evidence="2" type="ORF">AVDCRST_MAG86-81</name>
</gene>
<evidence type="ECO:0000313" key="2">
    <source>
        <dbReference type="EMBL" id="CAA9554307.1"/>
    </source>
</evidence>
<name>A0A6J4ULH1_9DEIN</name>
<reference evidence="2" key="1">
    <citation type="submission" date="2020-02" db="EMBL/GenBank/DDBJ databases">
        <authorList>
            <person name="Meier V. D."/>
        </authorList>
    </citation>
    <scope>NUCLEOTIDE SEQUENCE</scope>
    <source>
        <strain evidence="2">AVDCRST_MAG86</strain>
    </source>
</reference>
<dbReference type="SUPFAM" id="SSF141259">
    <property type="entry name" value="CarD-like"/>
    <property type="match status" value="1"/>
</dbReference>
<dbReference type="Pfam" id="PF02559">
    <property type="entry name" value="CarD_TRCF_RID"/>
    <property type="match status" value="1"/>
</dbReference>
<dbReference type="PANTHER" id="PTHR38447:SF1">
    <property type="entry name" value="RNA POLYMERASE-BINDING TRANSCRIPTION FACTOR CARD"/>
    <property type="match status" value="1"/>
</dbReference>
<accession>A0A6J4ULH1</accession>
<dbReference type="SMART" id="SM01058">
    <property type="entry name" value="CarD_TRCF"/>
    <property type="match status" value="1"/>
</dbReference>
<dbReference type="PANTHER" id="PTHR38447">
    <property type="entry name" value="TRANSCRIPTION FACTOR YDEB-RELATED"/>
    <property type="match status" value="1"/>
</dbReference>
<protein>
    <submittedName>
        <fullName evidence="2">CarD-like transcriptional regulator</fullName>
    </submittedName>
</protein>
<dbReference type="InterPro" id="IPR052531">
    <property type="entry name" value="CarD-like_regulator"/>
</dbReference>
<dbReference type="InterPro" id="IPR042215">
    <property type="entry name" value="CarD-like_C"/>
</dbReference>
<feature type="domain" description="CarD-like/TRCF RNAP-interacting" evidence="1">
    <location>
        <begin position="2"/>
        <end position="112"/>
    </location>
</feature>
<dbReference type="Gene3D" id="2.40.10.170">
    <property type="match status" value="1"/>
</dbReference>
<dbReference type="Pfam" id="PF21095">
    <property type="entry name" value="CarD_C"/>
    <property type="match status" value="1"/>
</dbReference>
<evidence type="ECO:0000259" key="1">
    <source>
        <dbReference type="SMART" id="SM01058"/>
    </source>
</evidence>
<proteinExistence type="predicted"/>
<dbReference type="Gene3D" id="1.20.58.1290">
    <property type="entry name" value="CarD-like, C-terminal domain"/>
    <property type="match status" value="1"/>
</dbReference>
<dbReference type="InterPro" id="IPR048792">
    <property type="entry name" value="CarD_C"/>
</dbReference>
<dbReference type="EMBL" id="CADCWP010000007">
    <property type="protein sequence ID" value="CAA9554307.1"/>
    <property type="molecule type" value="Genomic_DNA"/>
</dbReference>
<dbReference type="GO" id="GO:0009303">
    <property type="term" value="P:rRNA transcription"/>
    <property type="evidence" value="ECO:0007669"/>
    <property type="project" value="TreeGrafter"/>
</dbReference>
<sequence length="166" mass="17971">MTFKVGDSVVYPSQGAGRVDEIATRVVLGETHEYLKISFVRGDMDVLVPLQKGREVGLRHTVRADQVADLLKLLKTADLELPLQWPPRYRAEQEILAAGDAFALARLVGVLAQRDLDKGLAATEREILEGAKAMLASELAVVQNATLGDAQRQIGETLESHLGASA</sequence>